<dbReference type="Gene3D" id="3.30.420.40">
    <property type="match status" value="1"/>
</dbReference>
<gene>
    <name evidence="1" type="ORF">SERLADRAFT_439765</name>
</gene>
<dbReference type="HOGENOM" id="CLU_009958_4_0_1"/>
<dbReference type="PANTHER" id="PTHR14187:SF5">
    <property type="entry name" value="HEAT SHOCK 70 KDA PROTEIN 12A"/>
    <property type="match status" value="1"/>
</dbReference>
<protein>
    <submittedName>
        <fullName evidence="1">Uncharacterized protein</fullName>
    </submittedName>
</protein>
<dbReference type="GeneID" id="18815248"/>
<dbReference type="RefSeq" id="XP_007320242.1">
    <property type="nucleotide sequence ID" value="XM_007320180.1"/>
</dbReference>
<reference evidence="1" key="1">
    <citation type="submission" date="2011-04" db="EMBL/GenBank/DDBJ databases">
        <title>Evolution of plant cell wall degrading machinery underlies the functional diversity of forest fungi.</title>
        <authorList>
            <consortium name="US DOE Joint Genome Institute (JGI-PGF)"/>
            <person name="Eastwood D.C."/>
            <person name="Floudas D."/>
            <person name="Binder M."/>
            <person name="Majcherczyk A."/>
            <person name="Schneider P."/>
            <person name="Aerts A."/>
            <person name="Asiegbu F.O."/>
            <person name="Baker S.E."/>
            <person name="Barry K."/>
            <person name="Bendiksby M."/>
            <person name="Blumentritt M."/>
            <person name="Coutinho P.M."/>
            <person name="Cullen D."/>
            <person name="Cullen D."/>
            <person name="Gathman A."/>
            <person name="Goodell B."/>
            <person name="Henrissat B."/>
            <person name="Ihrmark K."/>
            <person name="Kauserud H."/>
            <person name="Kohler A."/>
            <person name="LaButti K."/>
            <person name="Lapidus A."/>
            <person name="Lavin J.L."/>
            <person name="Lee Y.-H."/>
            <person name="Lindquist E."/>
            <person name="Lilly W."/>
            <person name="Lucas S."/>
            <person name="Morin E."/>
            <person name="Murat C."/>
            <person name="Oguiza J.A."/>
            <person name="Park J."/>
            <person name="Pisabarro A.G."/>
            <person name="Riley R."/>
            <person name="Rosling A."/>
            <person name="Salamov A."/>
            <person name="Schmidt O."/>
            <person name="Schmutz J."/>
            <person name="Skrede I."/>
            <person name="Stenlid J."/>
            <person name="Wiebenga A."/>
            <person name="Xie X."/>
            <person name="Kues U."/>
            <person name="Hibbett D.S."/>
            <person name="Hoffmeister D."/>
            <person name="Hogberg N."/>
            <person name="Martin F."/>
            <person name="Grigoriev I.V."/>
            <person name="Watkinson S.C."/>
        </authorList>
    </citation>
    <scope>NUCLEOTIDE SEQUENCE</scope>
    <source>
        <strain evidence="1">S7.9</strain>
    </source>
</reference>
<dbReference type="OrthoDB" id="2963168at2759"/>
<dbReference type="KEGG" id="sla:SERLADRAFT_439765"/>
<dbReference type="InterPro" id="IPR043129">
    <property type="entry name" value="ATPase_NBD"/>
</dbReference>
<dbReference type="AlphaFoldDB" id="F8P1H3"/>
<organism>
    <name type="scientific">Serpula lacrymans var. lacrymans (strain S7.9)</name>
    <name type="common">Dry rot fungus</name>
    <dbReference type="NCBI Taxonomy" id="578457"/>
    <lineage>
        <taxon>Eukaryota</taxon>
        <taxon>Fungi</taxon>
        <taxon>Dikarya</taxon>
        <taxon>Basidiomycota</taxon>
        <taxon>Agaricomycotina</taxon>
        <taxon>Agaricomycetes</taxon>
        <taxon>Agaricomycetidae</taxon>
        <taxon>Boletales</taxon>
        <taxon>Coniophorineae</taxon>
        <taxon>Serpulaceae</taxon>
        <taxon>Serpula</taxon>
    </lineage>
</organism>
<evidence type="ECO:0000313" key="1">
    <source>
        <dbReference type="EMBL" id="EGO23002.1"/>
    </source>
</evidence>
<dbReference type="Proteomes" id="UP000008064">
    <property type="component" value="Unassembled WGS sequence"/>
</dbReference>
<proteinExistence type="predicted"/>
<sequence length="450" mass="49779">MPTTRAPWRGDRKLVASIDVGTTYSAASYCILEKGKVPEFIQALPDAKVPSTLYYDQEGNARAIGADCDDEDTIMQAEQNGWKSVECSYLRPAHLPIIRKLKLPDLPPKVTPDKIFTDFLRYIKAQIQASITCRLAGGDKKWKEFSPSMHHPKRVGSPDEGRRVSFVTEAEAAILYAADSGNVDAWLKRGEHIILCDCGGGTIDITSVISFFVIEQFQSIFTSGYTIKCAKPLKLEESIASCCYLNGGVFVTSAAEEYLKGLFETAKWDRPLSDQLVKHFDENAKRKFAEGDTHKWLPLSQVGGVIADMPAIGVIQGRLKISAYAFLPFCLYSESLKGHYRNKMTSFFDPTISTITEGLDTAFENGNRKASKVILVGGLANSPYVHSKLLQWGKANGIEISRPNDPTVKAVANGTLSWHLDDIVSLRVAKCHYGTDFDISFVDERTQVIS</sequence>
<name>F8P1H3_SERL9</name>
<accession>F8P1H3</accession>
<dbReference type="PANTHER" id="PTHR14187">
    <property type="entry name" value="ALPHA KINASE/ELONGATION FACTOR 2 KINASE"/>
    <property type="match status" value="1"/>
</dbReference>
<dbReference type="SUPFAM" id="SSF53067">
    <property type="entry name" value="Actin-like ATPase domain"/>
    <property type="match status" value="1"/>
</dbReference>
<dbReference type="CDD" id="cd10170">
    <property type="entry name" value="ASKHA_NBD_HSP70"/>
    <property type="match status" value="1"/>
</dbReference>
<dbReference type="EMBL" id="GL945436">
    <property type="protein sequence ID" value="EGO23002.1"/>
    <property type="molecule type" value="Genomic_DNA"/>
</dbReference>